<dbReference type="CDD" id="cd16377">
    <property type="entry name" value="23S_rRNA_IVP_like"/>
    <property type="match status" value="1"/>
</dbReference>
<dbReference type="PANTHER" id="PTHR38471:SF2">
    <property type="entry name" value="FOUR HELIX BUNDLE PROTEIN"/>
    <property type="match status" value="1"/>
</dbReference>
<gene>
    <name evidence="1" type="ORF">COX81_02725</name>
</gene>
<reference evidence="2" key="1">
    <citation type="submission" date="2017-09" db="EMBL/GenBank/DDBJ databases">
        <title>Depth-based differentiation of microbial function through sediment-hosted aquifers and enrichment of novel symbionts in the deep terrestrial subsurface.</title>
        <authorList>
            <person name="Probst A.J."/>
            <person name="Ladd B."/>
            <person name="Jarett J.K."/>
            <person name="Geller-Mcgrath D.E."/>
            <person name="Sieber C.M.K."/>
            <person name="Emerson J.B."/>
            <person name="Anantharaman K."/>
            <person name="Thomas B.C."/>
            <person name="Malmstrom R."/>
            <person name="Stieglmeier M."/>
            <person name="Klingl A."/>
            <person name="Woyke T."/>
            <person name="Ryan C.M."/>
            <person name="Banfield J.F."/>
        </authorList>
    </citation>
    <scope>NUCLEOTIDE SEQUENCE [LARGE SCALE GENOMIC DNA]</scope>
</reference>
<name>A0A2M7V7S9_9BACT</name>
<comment type="caution">
    <text evidence="1">The sequence shown here is derived from an EMBL/GenBank/DDBJ whole genome shotgun (WGS) entry which is preliminary data.</text>
</comment>
<accession>A0A2M7V7S9</accession>
<organism evidence="1 2">
    <name type="scientific">Candidatus Magasanikbacteria bacterium CG_4_10_14_0_2_um_filter_37_12</name>
    <dbReference type="NCBI Taxonomy" id="1974637"/>
    <lineage>
        <taxon>Bacteria</taxon>
        <taxon>Candidatus Magasanikiibacteriota</taxon>
    </lineage>
</organism>
<dbReference type="InterPro" id="IPR036583">
    <property type="entry name" value="23S_rRNA_IVS_sf"/>
</dbReference>
<dbReference type="Proteomes" id="UP000228568">
    <property type="component" value="Unassembled WGS sequence"/>
</dbReference>
<protein>
    <submittedName>
        <fullName evidence="1">Four helix bundle protein</fullName>
    </submittedName>
</protein>
<dbReference type="Gene3D" id="1.20.1440.60">
    <property type="entry name" value="23S rRNA-intervening sequence"/>
    <property type="match status" value="1"/>
</dbReference>
<evidence type="ECO:0000313" key="1">
    <source>
        <dbReference type="EMBL" id="PIZ94777.1"/>
    </source>
</evidence>
<evidence type="ECO:0000313" key="2">
    <source>
        <dbReference type="Proteomes" id="UP000228568"/>
    </source>
</evidence>
<dbReference type="InterPro" id="IPR012657">
    <property type="entry name" value="23S_rRNA-intervening_sequence"/>
</dbReference>
<dbReference type="AlphaFoldDB" id="A0A2M7V7S9"/>
<dbReference type="PANTHER" id="PTHR38471">
    <property type="entry name" value="FOUR HELIX BUNDLE PROTEIN"/>
    <property type="match status" value="1"/>
</dbReference>
<dbReference type="SUPFAM" id="SSF158446">
    <property type="entry name" value="IVS-encoded protein-like"/>
    <property type="match status" value="1"/>
</dbReference>
<dbReference type="EMBL" id="PFPK01000032">
    <property type="protein sequence ID" value="PIZ94777.1"/>
    <property type="molecule type" value="Genomic_DNA"/>
</dbReference>
<proteinExistence type="predicted"/>
<dbReference type="Pfam" id="PF05635">
    <property type="entry name" value="23S_rRNA_IVP"/>
    <property type="match status" value="1"/>
</dbReference>
<dbReference type="NCBIfam" id="TIGR02436">
    <property type="entry name" value="four helix bundle protein"/>
    <property type="match status" value="1"/>
</dbReference>
<sequence length="125" mass="14574">MSSYKDLMVWQKSMNLVVEVYRLTEDFPNFELYSLISQMRRSAVSIPSNIAEGKTRGTKKDYRHFVVIAFASGAELEMQIELSKRLYKNSNINYTPADNLLEEVMKMLNTLKYKLTTYAPKYLNP</sequence>